<feature type="region of interest" description="Disordered" evidence="1">
    <location>
        <begin position="1"/>
        <end position="45"/>
    </location>
</feature>
<dbReference type="EMBL" id="JBEYXT010000058">
    <property type="protein sequence ID" value="MEU6802395.1"/>
    <property type="molecule type" value="Genomic_DNA"/>
</dbReference>
<gene>
    <name evidence="3" type="ORF">ABZ931_15470</name>
</gene>
<feature type="transmembrane region" description="Helical" evidence="2">
    <location>
        <begin position="52"/>
        <end position="76"/>
    </location>
</feature>
<proteinExistence type="predicted"/>
<keyword evidence="4" id="KW-1185">Reference proteome</keyword>
<protein>
    <submittedName>
        <fullName evidence="3">Uncharacterized protein</fullName>
    </submittedName>
</protein>
<dbReference type="Proteomes" id="UP001551189">
    <property type="component" value="Unassembled WGS sequence"/>
</dbReference>
<comment type="caution">
    <text evidence="3">The sequence shown here is derived from an EMBL/GenBank/DDBJ whole genome shotgun (WGS) entry which is preliminary data.</text>
</comment>
<evidence type="ECO:0000313" key="4">
    <source>
        <dbReference type="Proteomes" id="UP001551189"/>
    </source>
</evidence>
<keyword evidence="2" id="KW-1133">Transmembrane helix</keyword>
<reference evidence="3 4" key="1">
    <citation type="submission" date="2024-06" db="EMBL/GenBank/DDBJ databases">
        <title>The Natural Products Discovery Center: Release of the First 8490 Sequenced Strains for Exploring Actinobacteria Biosynthetic Diversity.</title>
        <authorList>
            <person name="Kalkreuter E."/>
            <person name="Kautsar S.A."/>
            <person name="Yang D."/>
            <person name="Bader C.D."/>
            <person name="Teijaro C.N."/>
            <person name="Fluegel L."/>
            <person name="Davis C.M."/>
            <person name="Simpson J.R."/>
            <person name="Lauterbach L."/>
            <person name="Steele A.D."/>
            <person name="Gui C."/>
            <person name="Meng S."/>
            <person name="Li G."/>
            <person name="Viehrig K."/>
            <person name="Ye F."/>
            <person name="Su P."/>
            <person name="Kiefer A.F."/>
            <person name="Nichols A."/>
            <person name="Cepeda A.J."/>
            <person name="Yan W."/>
            <person name="Fan B."/>
            <person name="Jiang Y."/>
            <person name="Adhikari A."/>
            <person name="Zheng C.-J."/>
            <person name="Schuster L."/>
            <person name="Cowan T.M."/>
            <person name="Smanski M.J."/>
            <person name="Chevrette M.G."/>
            <person name="De Carvalho L.P.S."/>
            <person name="Shen B."/>
        </authorList>
    </citation>
    <scope>NUCLEOTIDE SEQUENCE [LARGE SCALE GENOMIC DNA]</scope>
    <source>
        <strain evidence="3 4">NPDC046851</strain>
    </source>
</reference>
<keyword evidence="2" id="KW-0812">Transmembrane</keyword>
<sequence>MSMPPPPPQSHDPYAAVPAAPPVAPVAPVDPDGSSAHAAWPPPPPPARGSRIGLVLGIVGGAVAVLAAGVAAFVVLGGDSDAAYPDAAYRLTLPPKLLDGAYELERDYSDRSDGAFARDAERTLGGRDVETAVATYTPVNRGGQLSISGLYGRFKDPDGARDTMLERAAGAEGTELAVPPRDFRPSGSDTTVTCQLLARKDLGARRVYPQCAWNDGNTGVMVLVVDPAVTGEDPDDVDLEASAELTLRVRDEMRRPIR</sequence>
<keyword evidence="2" id="KW-0472">Membrane</keyword>
<evidence type="ECO:0000256" key="2">
    <source>
        <dbReference type="SAM" id="Phobius"/>
    </source>
</evidence>
<feature type="compositionally biased region" description="Pro residues" evidence="1">
    <location>
        <begin position="1"/>
        <end position="10"/>
    </location>
</feature>
<evidence type="ECO:0000313" key="3">
    <source>
        <dbReference type="EMBL" id="MEU6802395.1"/>
    </source>
</evidence>
<dbReference type="RefSeq" id="WP_359695655.1">
    <property type="nucleotide sequence ID" value="NZ_JBEYXT010000058.1"/>
</dbReference>
<name>A0ABV3AZ06_9ACTN</name>
<accession>A0ABV3AZ06</accession>
<organism evidence="3 4">
    <name type="scientific">Streptomyces neyagawaensis</name>
    <dbReference type="NCBI Taxonomy" id="42238"/>
    <lineage>
        <taxon>Bacteria</taxon>
        <taxon>Bacillati</taxon>
        <taxon>Actinomycetota</taxon>
        <taxon>Actinomycetes</taxon>
        <taxon>Kitasatosporales</taxon>
        <taxon>Streptomycetaceae</taxon>
        <taxon>Streptomyces</taxon>
    </lineage>
</organism>
<evidence type="ECO:0000256" key="1">
    <source>
        <dbReference type="SAM" id="MobiDB-lite"/>
    </source>
</evidence>